<dbReference type="Pfam" id="PF00672">
    <property type="entry name" value="HAMP"/>
    <property type="match status" value="1"/>
</dbReference>
<dbReference type="GO" id="GO:0005886">
    <property type="term" value="C:plasma membrane"/>
    <property type="evidence" value="ECO:0007669"/>
    <property type="project" value="UniProtKB-SubCell"/>
</dbReference>
<dbReference type="AlphaFoldDB" id="A0A920C9D3"/>
<keyword evidence="12" id="KW-0902">Two-component regulatory system</keyword>
<keyword evidence="13 14" id="KW-0472">Membrane</keyword>
<evidence type="ECO:0000256" key="8">
    <source>
        <dbReference type="ARBA" id="ARBA00022741"/>
    </source>
</evidence>
<dbReference type="Pfam" id="PF00512">
    <property type="entry name" value="HisKA"/>
    <property type="match status" value="1"/>
</dbReference>
<reference evidence="17" key="1">
    <citation type="submission" date="2021-03" db="EMBL/GenBank/DDBJ databases">
        <title>Antimicrobial resistance genes in bacteria isolated from Japanese honey, and their potential for conferring macrolide and lincosamide resistance in the American foulbrood pathogen Paenibacillus larvae.</title>
        <authorList>
            <person name="Okamoto M."/>
            <person name="Kumagai M."/>
            <person name="Kanamori H."/>
            <person name="Takamatsu D."/>
        </authorList>
    </citation>
    <scope>NUCLEOTIDE SEQUENCE</scope>
    <source>
        <strain evidence="17">J2TS6</strain>
    </source>
</reference>
<evidence type="ECO:0000256" key="5">
    <source>
        <dbReference type="ARBA" id="ARBA00022553"/>
    </source>
</evidence>
<feature type="transmembrane region" description="Helical" evidence="14">
    <location>
        <begin position="20"/>
        <end position="43"/>
    </location>
</feature>
<dbReference type="PROSITE" id="PS51257">
    <property type="entry name" value="PROKAR_LIPOPROTEIN"/>
    <property type="match status" value="1"/>
</dbReference>
<dbReference type="PANTHER" id="PTHR45528:SF8">
    <property type="entry name" value="HISTIDINE KINASE"/>
    <property type="match status" value="1"/>
</dbReference>
<keyword evidence="18" id="KW-1185">Reference proteome</keyword>
<evidence type="ECO:0000256" key="12">
    <source>
        <dbReference type="ARBA" id="ARBA00023012"/>
    </source>
</evidence>
<comment type="caution">
    <text evidence="17">The sequence shown here is derived from an EMBL/GenBank/DDBJ whole genome shotgun (WGS) entry which is preliminary data.</text>
</comment>
<dbReference type="PROSITE" id="PS50109">
    <property type="entry name" value="HIS_KIN"/>
    <property type="match status" value="1"/>
</dbReference>
<dbReference type="GO" id="GO:0005524">
    <property type="term" value="F:ATP binding"/>
    <property type="evidence" value="ECO:0007669"/>
    <property type="project" value="UniProtKB-KW"/>
</dbReference>
<dbReference type="RefSeq" id="WP_160037702.1">
    <property type="nucleotide sequence ID" value="NZ_BORQ01000001.1"/>
</dbReference>
<keyword evidence="11 14" id="KW-1133">Transmembrane helix</keyword>
<dbReference type="SUPFAM" id="SSF158472">
    <property type="entry name" value="HAMP domain-like"/>
    <property type="match status" value="1"/>
</dbReference>
<dbReference type="InterPro" id="IPR005467">
    <property type="entry name" value="His_kinase_dom"/>
</dbReference>
<dbReference type="InterPro" id="IPR003660">
    <property type="entry name" value="HAMP_dom"/>
</dbReference>
<protein>
    <recommendedName>
        <fullName evidence="3">histidine kinase</fullName>
        <ecNumber evidence="3">2.7.13.3</ecNumber>
    </recommendedName>
</protein>
<dbReference type="InterPro" id="IPR036890">
    <property type="entry name" value="HATPase_C_sf"/>
</dbReference>
<keyword evidence="10" id="KW-0067">ATP-binding</keyword>
<evidence type="ECO:0000256" key="13">
    <source>
        <dbReference type="ARBA" id="ARBA00023136"/>
    </source>
</evidence>
<dbReference type="EMBL" id="BORQ01000001">
    <property type="protein sequence ID" value="GIO29653.1"/>
    <property type="molecule type" value="Genomic_DNA"/>
</dbReference>
<dbReference type="PRINTS" id="PR00344">
    <property type="entry name" value="BCTRLSENSOR"/>
</dbReference>
<keyword evidence="5" id="KW-0597">Phosphoprotein</keyword>
<feature type="domain" description="Histidine kinase" evidence="15">
    <location>
        <begin position="268"/>
        <end position="485"/>
    </location>
</feature>
<dbReference type="InterPro" id="IPR003661">
    <property type="entry name" value="HisK_dim/P_dom"/>
</dbReference>
<feature type="domain" description="HAMP" evidence="16">
    <location>
        <begin position="201"/>
        <end position="253"/>
    </location>
</feature>
<evidence type="ECO:0000256" key="2">
    <source>
        <dbReference type="ARBA" id="ARBA00004651"/>
    </source>
</evidence>
<comment type="catalytic activity">
    <reaction evidence="1">
        <text>ATP + protein L-histidine = ADP + protein N-phospho-L-histidine.</text>
        <dbReference type="EC" id="2.7.13.3"/>
    </reaction>
</comment>
<evidence type="ECO:0000256" key="6">
    <source>
        <dbReference type="ARBA" id="ARBA00022679"/>
    </source>
</evidence>
<dbReference type="CDD" id="cd06225">
    <property type="entry name" value="HAMP"/>
    <property type="match status" value="1"/>
</dbReference>
<organism evidence="17 18">
    <name type="scientific">Paenibacillus albilobatus</name>
    <dbReference type="NCBI Taxonomy" id="2716884"/>
    <lineage>
        <taxon>Bacteria</taxon>
        <taxon>Bacillati</taxon>
        <taxon>Bacillota</taxon>
        <taxon>Bacilli</taxon>
        <taxon>Bacillales</taxon>
        <taxon>Paenibacillaceae</taxon>
        <taxon>Paenibacillus</taxon>
    </lineage>
</organism>
<dbReference type="Gene3D" id="6.10.340.10">
    <property type="match status" value="1"/>
</dbReference>
<evidence type="ECO:0000256" key="11">
    <source>
        <dbReference type="ARBA" id="ARBA00022989"/>
    </source>
</evidence>
<evidence type="ECO:0000259" key="15">
    <source>
        <dbReference type="PROSITE" id="PS50109"/>
    </source>
</evidence>
<gene>
    <name evidence="17" type="ORF">J2TS6_07940</name>
</gene>
<evidence type="ECO:0000256" key="10">
    <source>
        <dbReference type="ARBA" id="ARBA00022840"/>
    </source>
</evidence>
<dbReference type="Gene3D" id="1.10.287.130">
    <property type="match status" value="1"/>
</dbReference>
<dbReference type="CDD" id="cd00082">
    <property type="entry name" value="HisKA"/>
    <property type="match status" value="1"/>
</dbReference>
<evidence type="ECO:0000256" key="14">
    <source>
        <dbReference type="SAM" id="Phobius"/>
    </source>
</evidence>
<keyword evidence="9 17" id="KW-0418">Kinase</keyword>
<sequence>MGKIGFVERMPIKRQLILTFVWIMVFSVACTVITLVFGVGWIVSNKWIRPANSYENKIPSLVAYVKSQGDAILDPISRPELEKRIPGDGIQYQAVDLSGKPLYGTMQERKFPTKQALIENLNTTKSAGTTKSFGGMFIRSVPVMSATGDLKGAMLFRYKLEATTAASGSNWINLGIVLYFVVSPFLYVALFTSLFAARFGKRIARPVHNLIEASKRIRDQDLDFTISYKADNELGKLTESFENMRSALKDALLREWKLEQERRDMMDAIAHDFRTPMTVIQGNVELLADTPDMPRSQAEGHLKVIEDNIRKVNRLIQDVQIASEKDLEYFPLRGAHVSLRQFVQDKEREIGFMCSSRRVRFSFEYEDLVPNAEEAVFMDVQRISQVLDNLIANSFRYLPAEEGWLGVRIVRIASALQFEICDNGPGFNDKDIPHVFKKFYRGDKGQSGLGLYSAKAIVEKHGGSIRALNRQEGGACVAFTILTAAPPANDEEH</sequence>
<keyword evidence="7 14" id="KW-0812">Transmembrane</keyword>
<dbReference type="InterPro" id="IPR004358">
    <property type="entry name" value="Sig_transdc_His_kin-like_C"/>
</dbReference>
<dbReference type="GO" id="GO:0000155">
    <property type="term" value="F:phosphorelay sensor kinase activity"/>
    <property type="evidence" value="ECO:0007669"/>
    <property type="project" value="InterPro"/>
</dbReference>
<dbReference type="SMART" id="SM00304">
    <property type="entry name" value="HAMP"/>
    <property type="match status" value="1"/>
</dbReference>
<evidence type="ECO:0000313" key="17">
    <source>
        <dbReference type="EMBL" id="GIO29653.1"/>
    </source>
</evidence>
<evidence type="ECO:0000256" key="3">
    <source>
        <dbReference type="ARBA" id="ARBA00012438"/>
    </source>
</evidence>
<comment type="subcellular location">
    <subcellularLocation>
        <location evidence="2">Cell membrane</location>
        <topology evidence="2">Multi-pass membrane protein</topology>
    </subcellularLocation>
</comment>
<dbReference type="Pfam" id="PF02518">
    <property type="entry name" value="HATPase_c"/>
    <property type="match status" value="1"/>
</dbReference>
<name>A0A920C9D3_9BACL</name>
<dbReference type="CDD" id="cd00075">
    <property type="entry name" value="HATPase"/>
    <property type="match status" value="1"/>
</dbReference>
<dbReference type="InterPro" id="IPR036097">
    <property type="entry name" value="HisK_dim/P_sf"/>
</dbReference>
<evidence type="ECO:0000256" key="9">
    <source>
        <dbReference type="ARBA" id="ARBA00022777"/>
    </source>
</evidence>
<evidence type="ECO:0000256" key="1">
    <source>
        <dbReference type="ARBA" id="ARBA00000085"/>
    </source>
</evidence>
<evidence type="ECO:0000256" key="4">
    <source>
        <dbReference type="ARBA" id="ARBA00022475"/>
    </source>
</evidence>
<dbReference type="Gene3D" id="3.30.565.10">
    <property type="entry name" value="Histidine kinase-like ATPase, C-terminal domain"/>
    <property type="match status" value="1"/>
</dbReference>
<accession>A0A920C9D3</accession>
<dbReference type="InterPro" id="IPR050398">
    <property type="entry name" value="HssS/ArlS-like"/>
</dbReference>
<evidence type="ECO:0000313" key="18">
    <source>
        <dbReference type="Proteomes" id="UP000679779"/>
    </source>
</evidence>
<dbReference type="SMART" id="SM00387">
    <property type="entry name" value="HATPase_c"/>
    <property type="match status" value="1"/>
</dbReference>
<dbReference type="PROSITE" id="PS50885">
    <property type="entry name" value="HAMP"/>
    <property type="match status" value="1"/>
</dbReference>
<dbReference type="Proteomes" id="UP000679779">
    <property type="component" value="Unassembled WGS sequence"/>
</dbReference>
<dbReference type="SUPFAM" id="SSF55874">
    <property type="entry name" value="ATPase domain of HSP90 chaperone/DNA topoisomerase II/histidine kinase"/>
    <property type="match status" value="1"/>
</dbReference>
<keyword evidence="8" id="KW-0547">Nucleotide-binding</keyword>
<dbReference type="SUPFAM" id="SSF47384">
    <property type="entry name" value="Homodimeric domain of signal transducing histidine kinase"/>
    <property type="match status" value="1"/>
</dbReference>
<dbReference type="SMART" id="SM00388">
    <property type="entry name" value="HisKA"/>
    <property type="match status" value="1"/>
</dbReference>
<dbReference type="PANTHER" id="PTHR45528">
    <property type="entry name" value="SENSOR HISTIDINE KINASE CPXA"/>
    <property type="match status" value="1"/>
</dbReference>
<dbReference type="EC" id="2.7.13.3" evidence="3"/>
<dbReference type="InterPro" id="IPR003594">
    <property type="entry name" value="HATPase_dom"/>
</dbReference>
<proteinExistence type="predicted"/>
<keyword evidence="6" id="KW-0808">Transferase</keyword>
<keyword evidence="4" id="KW-1003">Cell membrane</keyword>
<evidence type="ECO:0000259" key="16">
    <source>
        <dbReference type="PROSITE" id="PS50885"/>
    </source>
</evidence>
<feature type="transmembrane region" description="Helical" evidence="14">
    <location>
        <begin position="176"/>
        <end position="197"/>
    </location>
</feature>
<evidence type="ECO:0000256" key="7">
    <source>
        <dbReference type="ARBA" id="ARBA00022692"/>
    </source>
</evidence>